<name>A0A9P9H1F7_FUSSL</name>
<accession>A0A9P9H1F7</accession>
<protein>
    <submittedName>
        <fullName evidence="1">Uncharacterized protein</fullName>
    </submittedName>
</protein>
<evidence type="ECO:0000313" key="1">
    <source>
        <dbReference type="EMBL" id="KAH7248469.1"/>
    </source>
</evidence>
<dbReference type="Proteomes" id="UP000736672">
    <property type="component" value="Unassembled WGS sequence"/>
</dbReference>
<proteinExistence type="predicted"/>
<dbReference type="EMBL" id="JAGTJS010000014">
    <property type="protein sequence ID" value="KAH7248469.1"/>
    <property type="molecule type" value="Genomic_DNA"/>
</dbReference>
<reference evidence="1" key="1">
    <citation type="journal article" date="2021" name="Nat. Commun.">
        <title>Genetic determinants of endophytism in the Arabidopsis root mycobiome.</title>
        <authorList>
            <person name="Mesny F."/>
            <person name="Miyauchi S."/>
            <person name="Thiergart T."/>
            <person name="Pickel B."/>
            <person name="Atanasova L."/>
            <person name="Karlsson M."/>
            <person name="Huettel B."/>
            <person name="Barry K.W."/>
            <person name="Haridas S."/>
            <person name="Chen C."/>
            <person name="Bauer D."/>
            <person name="Andreopoulos W."/>
            <person name="Pangilinan J."/>
            <person name="LaButti K."/>
            <person name="Riley R."/>
            <person name="Lipzen A."/>
            <person name="Clum A."/>
            <person name="Drula E."/>
            <person name="Henrissat B."/>
            <person name="Kohler A."/>
            <person name="Grigoriev I.V."/>
            <person name="Martin F.M."/>
            <person name="Hacquard S."/>
        </authorList>
    </citation>
    <scope>NUCLEOTIDE SEQUENCE</scope>
    <source>
        <strain evidence="1">FSSC 5 MPI-SDFR-AT-0091</strain>
    </source>
</reference>
<evidence type="ECO:0000313" key="2">
    <source>
        <dbReference type="Proteomes" id="UP000736672"/>
    </source>
</evidence>
<comment type="caution">
    <text evidence="1">The sequence shown here is derived from an EMBL/GenBank/DDBJ whole genome shotgun (WGS) entry which is preliminary data.</text>
</comment>
<dbReference type="AlphaFoldDB" id="A0A9P9H1F7"/>
<gene>
    <name evidence="1" type="ORF">B0J15DRAFT_63451</name>
</gene>
<keyword evidence="2" id="KW-1185">Reference proteome</keyword>
<organism evidence="1 2">
    <name type="scientific">Fusarium solani</name>
    <name type="common">Filamentous fungus</name>
    <dbReference type="NCBI Taxonomy" id="169388"/>
    <lineage>
        <taxon>Eukaryota</taxon>
        <taxon>Fungi</taxon>
        <taxon>Dikarya</taxon>
        <taxon>Ascomycota</taxon>
        <taxon>Pezizomycotina</taxon>
        <taxon>Sordariomycetes</taxon>
        <taxon>Hypocreomycetidae</taxon>
        <taxon>Hypocreales</taxon>
        <taxon>Nectriaceae</taxon>
        <taxon>Fusarium</taxon>
        <taxon>Fusarium solani species complex</taxon>
    </lineage>
</organism>
<sequence>MPSVPRPNLEQNITSSMLFVRPALCIALAACVFTPHIPHGSFLPSQGFKLKKELRDTLCNLQSVTWRDGERGCTRHRCKVYKLADATATRSVRRVMSAAFNSQFAMKMSTASMQLVSGRCYLEIKIPYLTPQAPKSHCQTLTRDSDCALKLLIFNSMNDRSWSVLFFIG</sequence>